<evidence type="ECO:0000256" key="1">
    <source>
        <dbReference type="SAM" id="MobiDB-lite"/>
    </source>
</evidence>
<proteinExistence type="predicted"/>
<gene>
    <name evidence="2" type="ORF">UFOVP102_39</name>
</gene>
<sequence>MENEVVAPDTIDPTPTEPEVKTESAEVKAEPKAEPLSRAEVIREALKKDTKEPKEARAEKAPKFPTPEKQEKPAIQAPDMPKSLKLEMKAHWEKAPPELRQAIAQREADFERGINTYKSRDAEAKAITDLFQPYEWMLRNENATPATAIAPLLQTAALLRTGTPQQKSQAVAQMIQQFQIPLDQVASHFNGQPQPQDTHYNQLAQQVQQLTQHITQSQYEAQKQNESRALSVIQQFAADPANAHFEAVQDRMLSLLQAPHILGDTGLMSEREKLQLAYDTAIRLDPAISQQMFAQQQQNLQAQSQAQRAKAAAVQIKGAPSAGLTTALNQTDRRAVIANALRTANY</sequence>
<evidence type="ECO:0000313" key="2">
    <source>
        <dbReference type="EMBL" id="CAB4128448.1"/>
    </source>
</evidence>
<reference evidence="2" key="1">
    <citation type="submission" date="2020-04" db="EMBL/GenBank/DDBJ databases">
        <authorList>
            <person name="Chiriac C."/>
            <person name="Salcher M."/>
            <person name="Ghai R."/>
            <person name="Kavagutti S V."/>
        </authorList>
    </citation>
    <scope>NUCLEOTIDE SEQUENCE</scope>
</reference>
<feature type="region of interest" description="Disordered" evidence="1">
    <location>
        <begin position="1"/>
        <end position="80"/>
    </location>
</feature>
<dbReference type="EMBL" id="LR796228">
    <property type="protein sequence ID" value="CAB4128448.1"/>
    <property type="molecule type" value="Genomic_DNA"/>
</dbReference>
<feature type="compositionally biased region" description="Basic and acidic residues" evidence="1">
    <location>
        <begin position="18"/>
        <end position="72"/>
    </location>
</feature>
<accession>A0A6J5L0Y3</accession>
<name>A0A6J5L0Y3_9CAUD</name>
<protein>
    <submittedName>
        <fullName evidence="2">Uncharacterized protein</fullName>
    </submittedName>
</protein>
<organism evidence="2">
    <name type="scientific">uncultured Caudovirales phage</name>
    <dbReference type="NCBI Taxonomy" id="2100421"/>
    <lineage>
        <taxon>Viruses</taxon>
        <taxon>Duplodnaviria</taxon>
        <taxon>Heunggongvirae</taxon>
        <taxon>Uroviricota</taxon>
        <taxon>Caudoviricetes</taxon>
        <taxon>Peduoviridae</taxon>
        <taxon>Maltschvirus</taxon>
        <taxon>Maltschvirus maltsch</taxon>
    </lineage>
</organism>